<evidence type="ECO:0000256" key="1">
    <source>
        <dbReference type="SAM" id="Phobius"/>
    </source>
</evidence>
<gene>
    <name evidence="2" type="ORF">ALQ95_200196</name>
</gene>
<dbReference type="Proteomes" id="UP000280292">
    <property type="component" value="Unassembled WGS sequence"/>
</dbReference>
<protein>
    <submittedName>
        <fullName evidence="2">Uncharacterized protein</fullName>
    </submittedName>
</protein>
<evidence type="ECO:0000313" key="3">
    <source>
        <dbReference type="Proteomes" id="UP000280292"/>
    </source>
</evidence>
<proteinExistence type="predicted"/>
<evidence type="ECO:0000313" key="2">
    <source>
        <dbReference type="EMBL" id="RML42254.1"/>
    </source>
</evidence>
<dbReference type="AlphaFoldDB" id="A0A3M2VSP2"/>
<keyword evidence="1" id="KW-0472">Membrane</keyword>
<keyword evidence="1" id="KW-1133">Transmembrane helix</keyword>
<keyword evidence="1" id="KW-0812">Transmembrane</keyword>
<dbReference type="EMBL" id="RBNR01000220">
    <property type="protein sequence ID" value="RML42254.1"/>
    <property type="molecule type" value="Genomic_DNA"/>
</dbReference>
<reference evidence="2 3" key="1">
    <citation type="submission" date="2018-08" db="EMBL/GenBank/DDBJ databases">
        <title>Recombination of ecologically and evolutionarily significant loci maintains genetic cohesion in the Pseudomonas syringae species complex.</title>
        <authorList>
            <person name="Dillon M."/>
            <person name="Thakur S."/>
            <person name="Almeida R.N.D."/>
            <person name="Weir B.S."/>
            <person name="Guttman D.S."/>
        </authorList>
    </citation>
    <scope>NUCLEOTIDE SEQUENCE [LARGE SCALE GENOMIC DNA]</scope>
    <source>
        <strain evidence="2 3">ICMP 3883</strain>
    </source>
</reference>
<feature type="transmembrane region" description="Helical" evidence="1">
    <location>
        <begin position="12"/>
        <end position="34"/>
    </location>
</feature>
<comment type="caution">
    <text evidence="2">The sequence shown here is derived from an EMBL/GenBank/DDBJ whole genome shotgun (WGS) entry which is preliminary data.</text>
</comment>
<accession>A0A3M2VSP2</accession>
<name>A0A3M2VSP2_PSESI</name>
<sequence>MEWFKLLCRFWRLVCLCAKAIGMVRAFAWLYAWLPRLLDRFDTDDQF</sequence>
<organism evidence="2 3">
    <name type="scientific">Pseudomonas syringae pv. ribicola</name>
    <dbReference type="NCBI Taxonomy" id="55398"/>
    <lineage>
        <taxon>Bacteria</taxon>
        <taxon>Pseudomonadati</taxon>
        <taxon>Pseudomonadota</taxon>
        <taxon>Gammaproteobacteria</taxon>
        <taxon>Pseudomonadales</taxon>
        <taxon>Pseudomonadaceae</taxon>
        <taxon>Pseudomonas</taxon>
    </lineage>
</organism>